<organism evidence="3 4">
    <name type="scientific">Citrullus colocynthis</name>
    <name type="common">colocynth</name>
    <dbReference type="NCBI Taxonomy" id="252529"/>
    <lineage>
        <taxon>Eukaryota</taxon>
        <taxon>Viridiplantae</taxon>
        <taxon>Streptophyta</taxon>
        <taxon>Embryophyta</taxon>
        <taxon>Tracheophyta</taxon>
        <taxon>Spermatophyta</taxon>
        <taxon>Magnoliopsida</taxon>
        <taxon>eudicotyledons</taxon>
        <taxon>Gunneridae</taxon>
        <taxon>Pentapetalae</taxon>
        <taxon>rosids</taxon>
        <taxon>fabids</taxon>
        <taxon>Cucurbitales</taxon>
        <taxon>Cucurbitaceae</taxon>
        <taxon>Benincaseae</taxon>
        <taxon>Citrullus</taxon>
    </lineage>
</organism>
<dbReference type="EMBL" id="OZ021745">
    <property type="protein sequence ID" value="CAK9313645.1"/>
    <property type="molecule type" value="Genomic_DNA"/>
</dbReference>
<keyword evidence="4" id="KW-1185">Reference proteome</keyword>
<gene>
    <name evidence="3" type="ORF">CITCOLO1_LOCUS5373</name>
</gene>
<feature type="compositionally biased region" description="Basic and acidic residues" evidence="2">
    <location>
        <begin position="322"/>
        <end position="336"/>
    </location>
</feature>
<evidence type="ECO:0000256" key="2">
    <source>
        <dbReference type="SAM" id="MobiDB-lite"/>
    </source>
</evidence>
<sequence>MRRLLRSLKGRRSFAASNFREVVKLAISRIAGLKEERSNKCSANLPSIQVFIPYDLHPSALKLALHRCGDFIKNENRLDAYIIIEGYLNLLIERIDLFGNGRDCPAELKEAASGVVFAATRCKEIPELQEIKSILTSRFGREFIGHAVELRSGNVSQLAEKLSEMRPSPESKMNLLKAIASQKSQQQQPPPPPPNQEQMTREQIRRRSWSKRGMSEMIETSSSVFGSEDSSNSSGSRKKKSKVVGLKISPTETSLDSFYTSTQTGVKPSSSNQTTQKSKGVGFKKTSPKPTGVKNLLSSNQTKQKNKVVPLNITPTPTNFDPETRRYRTRSSSEKR</sequence>
<dbReference type="PANTHER" id="PTHR12161">
    <property type="entry name" value="IST1 FAMILY MEMBER"/>
    <property type="match status" value="1"/>
</dbReference>
<dbReference type="InterPro" id="IPR042277">
    <property type="entry name" value="IST1-like"/>
</dbReference>
<name>A0ABP0Y1P3_9ROSI</name>
<dbReference type="Pfam" id="PF03398">
    <property type="entry name" value="Ist1"/>
    <property type="match status" value="1"/>
</dbReference>
<dbReference type="PANTHER" id="PTHR12161:SF16">
    <property type="entry name" value="REGULATOR OF VPS4 ACTIVITY IN THE MVB PATHWAY PROTEIN"/>
    <property type="match status" value="1"/>
</dbReference>
<evidence type="ECO:0000313" key="4">
    <source>
        <dbReference type="Proteomes" id="UP001642487"/>
    </source>
</evidence>
<comment type="similarity">
    <text evidence="1">Belongs to the IST1 family.</text>
</comment>
<feature type="compositionally biased region" description="Low complexity" evidence="2">
    <location>
        <begin position="221"/>
        <end position="235"/>
    </location>
</feature>
<evidence type="ECO:0000256" key="1">
    <source>
        <dbReference type="ARBA" id="ARBA00005536"/>
    </source>
</evidence>
<reference evidence="3 4" key="1">
    <citation type="submission" date="2024-03" db="EMBL/GenBank/DDBJ databases">
        <authorList>
            <person name="Gkanogiannis A."/>
            <person name="Becerra Lopez-Lavalle L."/>
        </authorList>
    </citation>
    <scope>NUCLEOTIDE SEQUENCE [LARGE SCALE GENOMIC DNA]</scope>
</reference>
<accession>A0ABP0Y1P3</accession>
<dbReference type="InterPro" id="IPR005061">
    <property type="entry name" value="Ist1"/>
</dbReference>
<evidence type="ECO:0000313" key="3">
    <source>
        <dbReference type="EMBL" id="CAK9313645.1"/>
    </source>
</evidence>
<dbReference type="Proteomes" id="UP001642487">
    <property type="component" value="Chromosome 11"/>
</dbReference>
<feature type="compositionally biased region" description="Polar residues" evidence="2">
    <location>
        <begin position="250"/>
        <end position="278"/>
    </location>
</feature>
<protein>
    <submittedName>
        <fullName evidence="3">Uncharacterized protein</fullName>
    </submittedName>
</protein>
<dbReference type="Gene3D" id="1.20.1260.60">
    <property type="entry name" value="Vacuolar protein sorting-associated protein Ist1"/>
    <property type="match status" value="1"/>
</dbReference>
<feature type="region of interest" description="Disordered" evidence="2">
    <location>
        <begin position="180"/>
        <end position="336"/>
    </location>
</feature>
<proteinExistence type="inferred from homology"/>